<dbReference type="Proteomes" id="UP000010932">
    <property type="component" value="Unassembled WGS sequence"/>
</dbReference>
<gene>
    <name evidence="1" type="ORF">O53_5337</name>
</gene>
<evidence type="ECO:0000313" key="2">
    <source>
        <dbReference type="Proteomes" id="UP000010932"/>
    </source>
</evidence>
<dbReference type="PATRIC" id="fig|1134457.3.peg.5123"/>
<dbReference type="EMBL" id="ANKQ01000004">
    <property type="protein sequence ID" value="ELP52442.1"/>
    <property type="molecule type" value="Genomic_DNA"/>
</dbReference>
<comment type="caution">
    <text evidence="1">The sequence shown here is derived from an EMBL/GenBank/DDBJ whole genome shotgun (WGS) entry which is preliminary data.</text>
</comment>
<dbReference type="AlphaFoldDB" id="L7E2A5"/>
<proteinExistence type="predicted"/>
<accession>L7E2A5</accession>
<evidence type="ECO:0000313" key="1">
    <source>
        <dbReference type="EMBL" id="ELP52442.1"/>
    </source>
</evidence>
<name>L7E2A5_MICAE</name>
<organism evidence="1 2">
    <name type="scientific">Microcystis aeruginosa TAIHU98</name>
    <dbReference type="NCBI Taxonomy" id="1134457"/>
    <lineage>
        <taxon>Bacteria</taxon>
        <taxon>Bacillati</taxon>
        <taxon>Cyanobacteriota</taxon>
        <taxon>Cyanophyceae</taxon>
        <taxon>Oscillatoriophycideae</taxon>
        <taxon>Chroococcales</taxon>
        <taxon>Microcystaceae</taxon>
        <taxon>Microcystis</taxon>
    </lineage>
</organism>
<protein>
    <submittedName>
        <fullName evidence="1">Uncharacterized protein</fullName>
    </submittedName>
</protein>
<sequence length="46" mass="5097">MVPTMLSLNIVPGKIAISYKPPIWSFQESVQSIVITIDQAFESIFG</sequence>
<reference evidence="1 2" key="1">
    <citation type="journal article" date="2013" name="Genome Announc.">
        <title>Whole-Genome Sequence of Microcystis aeruginosa TAIHU98, a Nontoxic Bloom-Forming Strain Isolated from Taihu Lake, China.</title>
        <authorList>
            <person name="Yang C."/>
            <person name="Zhang W."/>
            <person name="Ren M."/>
            <person name="Song L."/>
            <person name="Li T."/>
            <person name="Zhao J."/>
        </authorList>
    </citation>
    <scope>NUCLEOTIDE SEQUENCE [LARGE SCALE GENOMIC DNA]</scope>
    <source>
        <strain evidence="1 2">TAIHU98</strain>
    </source>
</reference>